<sequence length="214" mass="23899">MQYRNMRMPTDKCSLSVLGSSSIEVLADTAIICTSIVSEGTSLEEARDKNYEVYNIILKSLDDYKIQKENIYDMNVSATKNPNSSDNTTTTYTVSHLLTIVVNDFSKLNDIYSLIIKNGTNDSAKINFTLSDSVPYYNRALKKATQDAVSKASILARNFGVKYNPVPYKIRENTSSLYSITYPSYEEGNYTSGSLPGYVSISAEIEASFSTYQY</sequence>
<proteinExistence type="predicted"/>
<evidence type="ECO:0000313" key="2">
    <source>
        <dbReference type="Proteomes" id="UP000215694"/>
    </source>
</evidence>
<dbReference type="Gene3D" id="3.30.110.170">
    <property type="entry name" value="Protein of unknown function (DUF541), domain 1"/>
    <property type="match status" value="1"/>
</dbReference>
<dbReference type="PANTHER" id="PTHR34387">
    <property type="entry name" value="SLR1258 PROTEIN"/>
    <property type="match status" value="1"/>
</dbReference>
<keyword evidence="2" id="KW-1185">Reference proteome</keyword>
<reference evidence="1 2" key="1">
    <citation type="journal article" date="2017" name="Genome Announc.">
        <title>Draft Genome Sequence of Romboutsia weinsteinii sp. nov. Strain CCRI-19649(T) Isolated from Surface Water.</title>
        <authorList>
            <person name="Maheux A.F."/>
            <person name="Boudreau D.K."/>
            <person name="Berube E."/>
            <person name="Boissinot M."/>
            <person name="Cantin P."/>
            <person name="Raymond F."/>
            <person name="Corbeil J."/>
            <person name="Omar R.F."/>
            <person name="Bergeron M.G."/>
        </authorList>
    </citation>
    <scope>NUCLEOTIDE SEQUENCE [LARGE SCALE GENOMIC DNA]</scope>
    <source>
        <strain evidence="1 2">CCRI-19649</strain>
    </source>
</reference>
<evidence type="ECO:0000313" key="1">
    <source>
        <dbReference type="EMBL" id="RDY25686.1"/>
    </source>
</evidence>
<dbReference type="PANTHER" id="PTHR34387:SF1">
    <property type="entry name" value="PERIPLASMIC IMMUNOGENIC PROTEIN"/>
    <property type="match status" value="1"/>
</dbReference>
<accession>A0A371IYZ2</accession>
<dbReference type="Pfam" id="PF04402">
    <property type="entry name" value="SIMPL"/>
    <property type="match status" value="1"/>
</dbReference>
<dbReference type="InterPro" id="IPR007497">
    <property type="entry name" value="SIMPL/DUF541"/>
</dbReference>
<dbReference type="Gene3D" id="3.30.70.2970">
    <property type="entry name" value="Protein of unknown function (DUF541), domain 2"/>
    <property type="match status" value="1"/>
</dbReference>
<dbReference type="GO" id="GO:0006974">
    <property type="term" value="P:DNA damage response"/>
    <property type="evidence" value="ECO:0007669"/>
    <property type="project" value="TreeGrafter"/>
</dbReference>
<dbReference type="RefSeq" id="WP_094369317.1">
    <property type="nucleotide sequence ID" value="NZ_NOJY02000053.1"/>
</dbReference>
<dbReference type="AlphaFoldDB" id="A0A371IYZ2"/>
<gene>
    <name evidence="1" type="ORF">CHL78_016900</name>
</gene>
<comment type="caution">
    <text evidence="1">The sequence shown here is derived from an EMBL/GenBank/DDBJ whole genome shotgun (WGS) entry which is preliminary data.</text>
</comment>
<organism evidence="1 2">
    <name type="scientific">Romboutsia weinsteinii</name>
    <dbReference type="NCBI Taxonomy" id="2020949"/>
    <lineage>
        <taxon>Bacteria</taxon>
        <taxon>Bacillati</taxon>
        <taxon>Bacillota</taxon>
        <taxon>Clostridia</taxon>
        <taxon>Peptostreptococcales</taxon>
        <taxon>Peptostreptococcaceae</taxon>
        <taxon>Romboutsia</taxon>
    </lineage>
</organism>
<dbReference type="InterPro" id="IPR052022">
    <property type="entry name" value="26kDa_periplasmic_antigen"/>
</dbReference>
<dbReference type="OrthoDB" id="9785192at2"/>
<dbReference type="Proteomes" id="UP000215694">
    <property type="component" value="Unassembled WGS sequence"/>
</dbReference>
<dbReference type="EMBL" id="NOJY02000053">
    <property type="protein sequence ID" value="RDY25686.1"/>
    <property type="molecule type" value="Genomic_DNA"/>
</dbReference>
<name>A0A371IYZ2_9FIRM</name>
<protein>
    <submittedName>
        <fullName evidence="1">DUF541 domain-containing protein</fullName>
    </submittedName>
</protein>